<dbReference type="HOGENOM" id="CLU_022332_0_2_1"/>
<evidence type="ECO:0000256" key="7">
    <source>
        <dbReference type="ARBA" id="ARBA00023136"/>
    </source>
</evidence>
<feature type="transmembrane region" description="Helical" evidence="8">
    <location>
        <begin position="128"/>
        <end position="147"/>
    </location>
</feature>
<evidence type="ECO:0000256" key="8">
    <source>
        <dbReference type="SAM" id="Phobius"/>
    </source>
</evidence>
<reference evidence="11" key="1">
    <citation type="journal article" date="2014" name="Genome Announc.">
        <title>Genome sequence and annotation of Acremonium chrysogenum, producer of the beta-lactam antibiotic cephalosporin C.</title>
        <authorList>
            <person name="Terfehr D."/>
            <person name="Dahlmann T.A."/>
            <person name="Specht T."/>
            <person name="Zadra I."/>
            <person name="Kuernsteiner H."/>
            <person name="Kueck U."/>
        </authorList>
    </citation>
    <scope>NUCLEOTIDE SEQUENCE [LARGE SCALE GENOMIC DNA]</scope>
    <source>
        <strain evidence="11">ATCC 11550 / CBS 779.69 / DSM 880 / IAM 14645 / JCM 23072 / IMI 49137</strain>
    </source>
</reference>
<dbReference type="Proteomes" id="UP000029964">
    <property type="component" value="Unassembled WGS sequence"/>
</dbReference>
<keyword evidence="5 8" id="KW-0812">Transmembrane</keyword>
<feature type="transmembrane region" description="Helical" evidence="8">
    <location>
        <begin position="74"/>
        <end position="96"/>
    </location>
</feature>
<evidence type="ECO:0000256" key="2">
    <source>
        <dbReference type="ARBA" id="ARBA00004477"/>
    </source>
</evidence>
<evidence type="ECO:0000259" key="9">
    <source>
        <dbReference type="Pfam" id="PF03151"/>
    </source>
</evidence>
<dbReference type="Pfam" id="PF03151">
    <property type="entry name" value="TPT"/>
    <property type="match status" value="1"/>
</dbReference>
<name>A0A086TBC7_HAPC1</name>
<comment type="function">
    <text evidence="1">Involved in the import of GDP-mannose from the cytoplasm into the Golgi lumen.</text>
</comment>
<keyword evidence="6 8" id="KW-1133">Transmembrane helix</keyword>
<comment type="subunit">
    <text evidence="4">Homooligomer.</text>
</comment>
<dbReference type="OrthoDB" id="6418713at2759"/>
<feature type="transmembrane region" description="Helical" evidence="8">
    <location>
        <begin position="189"/>
        <end position="207"/>
    </location>
</feature>
<feature type="transmembrane region" description="Helical" evidence="8">
    <location>
        <begin position="219"/>
        <end position="243"/>
    </location>
</feature>
<dbReference type="AlphaFoldDB" id="A0A086TBC7"/>
<sequence>MAWMAKRTLLRRSWIFFSNCTILFNKWLIDNAGFTILLTCWHLVFATLATQILARTTSLLDSRHSLPIDRSLYLRTILPIGILYSGSLVCSNVVYLHLSVPFIQILKSASPVVVLFVSWLWGLAHPTLSTFGNILVIVAGVAMASAGEIRFSWIGFLYQVGGTVFEAMRLVMIQVMLSSEGLKMDPLVGLYYYAPICALMNMIVAFWTEVPRFHVEDLWRTGFIMLFLNALVAFMLNIASVCLIGRTSGLVMTLTGILKSILLVITSVLLWRTPLTLLQSAGYALALAGLVYYSLGQDHVSRGYHAASTWVSDTLKASRESAGAARYQWTPERRRCLLATGIACFFSMLVVVGIWRGPAALRRAQDVFPCLLALDRL</sequence>
<accession>A0A086TBC7</accession>
<comment type="subcellular location">
    <subcellularLocation>
        <location evidence="2">Endoplasmic reticulum membrane</location>
        <topology evidence="2">Multi-pass membrane protein</topology>
    </subcellularLocation>
</comment>
<keyword evidence="11" id="KW-1185">Reference proteome</keyword>
<evidence type="ECO:0000256" key="1">
    <source>
        <dbReference type="ARBA" id="ARBA00003420"/>
    </source>
</evidence>
<dbReference type="InterPro" id="IPR050186">
    <property type="entry name" value="TPT_transporter"/>
</dbReference>
<feature type="transmembrane region" description="Helical" evidence="8">
    <location>
        <begin position="153"/>
        <end position="177"/>
    </location>
</feature>
<evidence type="ECO:0000313" key="11">
    <source>
        <dbReference type="Proteomes" id="UP000029964"/>
    </source>
</evidence>
<feature type="transmembrane region" description="Helical" evidence="8">
    <location>
        <begin position="35"/>
        <end position="54"/>
    </location>
</feature>
<keyword evidence="7 8" id="KW-0472">Membrane</keyword>
<evidence type="ECO:0000256" key="4">
    <source>
        <dbReference type="ARBA" id="ARBA00011182"/>
    </source>
</evidence>
<feature type="transmembrane region" description="Helical" evidence="8">
    <location>
        <begin position="336"/>
        <end position="355"/>
    </location>
</feature>
<feature type="transmembrane region" description="Helical" evidence="8">
    <location>
        <begin position="250"/>
        <end position="271"/>
    </location>
</feature>
<comment type="caution">
    <text evidence="10">The sequence shown here is derived from an EMBL/GenBank/DDBJ whole genome shotgun (WGS) entry which is preliminary data.</text>
</comment>
<evidence type="ECO:0000313" key="10">
    <source>
        <dbReference type="EMBL" id="KFH46659.1"/>
    </source>
</evidence>
<feature type="transmembrane region" description="Helical" evidence="8">
    <location>
        <begin position="277"/>
        <end position="295"/>
    </location>
</feature>
<proteinExistence type="inferred from homology"/>
<feature type="domain" description="Sugar phosphate transporter" evidence="9">
    <location>
        <begin position="10"/>
        <end position="294"/>
    </location>
</feature>
<evidence type="ECO:0000256" key="5">
    <source>
        <dbReference type="ARBA" id="ARBA00022692"/>
    </source>
</evidence>
<dbReference type="EMBL" id="JPKY01000017">
    <property type="protein sequence ID" value="KFH46659.1"/>
    <property type="molecule type" value="Genomic_DNA"/>
</dbReference>
<protein>
    <submittedName>
        <fullName evidence="10">Sugar phosphate/phosphate translocator-like protein</fullName>
    </submittedName>
</protein>
<evidence type="ECO:0000256" key="6">
    <source>
        <dbReference type="ARBA" id="ARBA00022989"/>
    </source>
</evidence>
<dbReference type="InterPro" id="IPR004853">
    <property type="entry name" value="Sugar_P_trans_dom"/>
</dbReference>
<evidence type="ECO:0000256" key="3">
    <source>
        <dbReference type="ARBA" id="ARBA00010425"/>
    </source>
</evidence>
<organism evidence="10 11">
    <name type="scientific">Hapsidospora chrysogenum (strain ATCC 11550 / CBS 779.69 / DSM 880 / IAM 14645 / JCM 23072 / IMI 49137)</name>
    <name type="common">Acremonium chrysogenum</name>
    <dbReference type="NCBI Taxonomy" id="857340"/>
    <lineage>
        <taxon>Eukaryota</taxon>
        <taxon>Fungi</taxon>
        <taxon>Dikarya</taxon>
        <taxon>Ascomycota</taxon>
        <taxon>Pezizomycotina</taxon>
        <taxon>Sordariomycetes</taxon>
        <taxon>Hypocreomycetidae</taxon>
        <taxon>Hypocreales</taxon>
        <taxon>Bionectriaceae</taxon>
        <taxon>Hapsidospora</taxon>
    </lineage>
</organism>
<comment type="similarity">
    <text evidence="3">Belongs to the TPT transporter family. SLC35D subfamily.</text>
</comment>
<dbReference type="PANTHER" id="PTHR11132">
    <property type="entry name" value="SOLUTE CARRIER FAMILY 35"/>
    <property type="match status" value="1"/>
</dbReference>
<dbReference type="GO" id="GO:0005789">
    <property type="term" value="C:endoplasmic reticulum membrane"/>
    <property type="evidence" value="ECO:0007669"/>
    <property type="project" value="UniProtKB-SubCell"/>
</dbReference>
<gene>
    <name evidence="10" type="ORF">ACRE_025420</name>
</gene>